<proteinExistence type="predicted"/>
<evidence type="ECO:0000313" key="2">
    <source>
        <dbReference type="Proteomes" id="UP000616151"/>
    </source>
</evidence>
<keyword evidence="2" id="KW-1185">Reference proteome</keyword>
<dbReference type="Proteomes" id="UP000616151">
    <property type="component" value="Unassembled WGS sequence"/>
</dbReference>
<sequence length="543" mass="59876">MTPDLILINADIRTMDPLKPRVEALAARNGRVMALGLTAEIRALAGKTTRVIDAGGRLVLPGFQDTHIHMQDGGMNGALNVDLAHIRTIPDLQAALADFAKKNPKRLWLNGHGWYSGIFGEHNLTREVIDAVIPDRPSMLFSSDYHSAAINSKACALIGLDAGVKDPENGYFSRDTKGVPTGLVHEKAIDWVRDRMPEIPDSDWEDGVRYGQALCNRHGFTGVLDALVTDRHLRIYRAVEKSTGLTVRVASTALVEPTDTVEAALERIEGFRRDFASDMLKVHSAKFFLDGVLENRTAAMIEDYHDAQGGNFPVMFGENHLRELFIAFDRARFQIHCHVIGDKAVRAGLDALEAARDVNGAWPSLHQLAHVQVVDPDDIPRFAKLGVMPNIQPLWARSEASVTEIAVPIAGPKARWIYPFRSLIDAGATCAMSSDWSVTTLNPFPIMQTAITRQPPEMGRDHPVFLPEERMTLDECIKGYTVNAAAAAWRSADTGSLEQGKYADLIILDRDLFAIDPYEIAGTQVMLTLLGGKEVHRHSEFKG</sequence>
<gene>
    <name evidence="1" type="ORF">JHL16_07510</name>
</gene>
<organism evidence="1 2">
    <name type="scientific">Taklimakanibacter albus</name>
    <dbReference type="NCBI Taxonomy" id="2800327"/>
    <lineage>
        <taxon>Bacteria</taxon>
        <taxon>Pseudomonadati</taxon>
        <taxon>Pseudomonadota</taxon>
        <taxon>Alphaproteobacteria</taxon>
        <taxon>Hyphomicrobiales</taxon>
        <taxon>Aestuariivirgaceae</taxon>
        <taxon>Taklimakanibacter</taxon>
    </lineage>
</organism>
<evidence type="ECO:0000313" key="1">
    <source>
        <dbReference type="EMBL" id="MBK1866199.1"/>
    </source>
</evidence>
<dbReference type="EMBL" id="JAENHL010000006">
    <property type="protein sequence ID" value="MBK1866199.1"/>
    <property type="molecule type" value="Genomic_DNA"/>
</dbReference>
<protein>
    <submittedName>
        <fullName evidence="1">Amidohydrolase</fullName>
    </submittedName>
</protein>
<name>A0ACC5R0K3_9HYPH</name>
<comment type="caution">
    <text evidence="1">The sequence shown here is derived from an EMBL/GenBank/DDBJ whole genome shotgun (WGS) entry which is preliminary data.</text>
</comment>
<reference evidence="1" key="1">
    <citation type="submission" date="2021-01" db="EMBL/GenBank/DDBJ databases">
        <authorList>
            <person name="Sun Q."/>
        </authorList>
    </citation>
    <scope>NUCLEOTIDE SEQUENCE</scope>
    <source>
        <strain evidence="1">YIM B02566</strain>
    </source>
</reference>
<accession>A0ACC5R0K3</accession>